<dbReference type="AlphaFoldDB" id="A0A917C1Y7"/>
<reference evidence="1" key="1">
    <citation type="journal article" date="2014" name="Int. J. Syst. Evol. Microbiol.">
        <title>Complete genome sequence of Corynebacterium casei LMG S-19264T (=DSM 44701T), isolated from a smear-ripened cheese.</title>
        <authorList>
            <consortium name="US DOE Joint Genome Institute (JGI-PGF)"/>
            <person name="Walter F."/>
            <person name="Albersmeier A."/>
            <person name="Kalinowski J."/>
            <person name="Ruckert C."/>
        </authorList>
    </citation>
    <scope>NUCLEOTIDE SEQUENCE</scope>
    <source>
        <strain evidence="1">CGMCC 1.15254</strain>
    </source>
</reference>
<sequence>MQAFANQVGVHVSTIHRLKYFKIMPSRRVAKAIHRETNGQVTISDLVQIKGE</sequence>
<dbReference type="RefSeq" id="WP_188664712.1">
    <property type="nucleotide sequence ID" value="NZ_BMHV01000014.1"/>
</dbReference>
<proteinExistence type="predicted"/>
<name>A0A917C1Y7_9PROT</name>
<evidence type="ECO:0000313" key="2">
    <source>
        <dbReference type="Proteomes" id="UP000632498"/>
    </source>
</evidence>
<dbReference type="Proteomes" id="UP000632498">
    <property type="component" value="Unassembled WGS sequence"/>
</dbReference>
<accession>A0A917C1Y7</accession>
<protein>
    <submittedName>
        <fullName evidence="1">Uncharacterized protein</fullName>
    </submittedName>
</protein>
<reference evidence="1" key="2">
    <citation type="submission" date="2020-09" db="EMBL/GenBank/DDBJ databases">
        <authorList>
            <person name="Sun Q."/>
            <person name="Zhou Y."/>
        </authorList>
    </citation>
    <scope>NUCLEOTIDE SEQUENCE</scope>
    <source>
        <strain evidence="1">CGMCC 1.15254</strain>
    </source>
</reference>
<gene>
    <name evidence="1" type="ORF">GCM10011332_21160</name>
</gene>
<organism evidence="1 2">
    <name type="scientific">Terasakiella brassicae</name>
    <dbReference type="NCBI Taxonomy" id="1634917"/>
    <lineage>
        <taxon>Bacteria</taxon>
        <taxon>Pseudomonadati</taxon>
        <taxon>Pseudomonadota</taxon>
        <taxon>Alphaproteobacteria</taxon>
        <taxon>Rhodospirillales</taxon>
        <taxon>Terasakiellaceae</taxon>
        <taxon>Terasakiella</taxon>
    </lineage>
</organism>
<keyword evidence="2" id="KW-1185">Reference proteome</keyword>
<evidence type="ECO:0000313" key="1">
    <source>
        <dbReference type="EMBL" id="GGF66823.1"/>
    </source>
</evidence>
<dbReference type="EMBL" id="BMHV01000014">
    <property type="protein sequence ID" value="GGF66823.1"/>
    <property type="molecule type" value="Genomic_DNA"/>
</dbReference>
<comment type="caution">
    <text evidence="1">The sequence shown here is derived from an EMBL/GenBank/DDBJ whole genome shotgun (WGS) entry which is preliminary data.</text>
</comment>